<name>A0A9Q0FQT1_9ROSI</name>
<accession>A0A9Q0FQT1</accession>
<reference evidence="2" key="1">
    <citation type="submission" date="2022-02" db="EMBL/GenBank/DDBJ databases">
        <authorList>
            <person name="Henning P.M."/>
            <person name="McCubbin A.G."/>
            <person name="Shore J.S."/>
        </authorList>
    </citation>
    <scope>NUCLEOTIDE SEQUENCE</scope>
    <source>
        <strain evidence="2">F60SS</strain>
        <tissue evidence="2">Leaves</tissue>
    </source>
</reference>
<dbReference type="EMBL" id="JAKUCV010004240">
    <property type="protein sequence ID" value="KAJ4836043.1"/>
    <property type="molecule type" value="Genomic_DNA"/>
</dbReference>
<feature type="compositionally biased region" description="Polar residues" evidence="1">
    <location>
        <begin position="25"/>
        <end position="37"/>
    </location>
</feature>
<proteinExistence type="predicted"/>
<feature type="region of interest" description="Disordered" evidence="1">
    <location>
        <begin position="1"/>
        <end position="37"/>
    </location>
</feature>
<dbReference type="AlphaFoldDB" id="A0A9Q0FQT1"/>
<evidence type="ECO:0000256" key="1">
    <source>
        <dbReference type="SAM" id="MobiDB-lite"/>
    </source>
</evidence>
<protein>
    <submittedName>
        <fullName evidence="2">Uncharacterized protein</fullName>
    </submittedName>
</protein>
<reference evidence="2" key="2">
    <citation type="journal article" date="2023" name="Plants (Basel)">
        <title>Annotation of the Turnera subulata (Passifloraceae) Draft Genome Reveals the S-Locus Evolved after the Divergence of Turneroideae from Passifloroideae in a Stepwise Manner.</title>
        <authorList>
            <person name="Henning P.M."/>
            <person name="Roalson E.H."/>
            <person name="Mir W."/>
            <person name="McCubbin A.G."/>
            <person name="Shore J.S."/>
        </authorList>
    </citation>
    <scope>NUCLEOTIDE SEQUENCE</scope>
    <source>
        <strain evidence="2">F60SS</strain>
    </source>
</reference>
<dbReference type="Proteomes" id="UP001141552">
    <property type="component" value="Unassembled WGS sequence"/>
</dbReference>
<evidence type="ECO:0000313" key="2">
    <source>
        <dbReference type="EMBL" id="KAJ4836043.1"/>
    </source>
</evidence>
<gene>
    <name evidence="2" type="ORF">Tsubulata_023467</name>
</gene>
<keyword evidence="3" id="KW-1185">Reference proteome</keyword>
<evidence type="ECO:0000313" key="3">
    <source>
        <dbReference type="Proteomes" id="UP001141552"/>
    </source>
</evidence>
<comment type="caution">
    <text evidence="2">The sequence shown here is derived from an EMBL/GenBank/DDBJ whole genome shotgun (WGS) entry which is preliminary data.</text>
</comment>
<organism evidence="2 3">
    <name type="scientific">Turnera subulata</name>
    <dbReference type="NCBI Taxonomy" id="218843"/>
    <lineage>
        <taxon>Eukaryota</taxon>
        <taxon>Viridiplantae</taxon>
        <taxon>Streptophyta</taxon>
        <taxon>Embryophyta</taxon>
        <taxon>Tracheophyta</taxon>
        <taxon>Spermatophyta</taxon>
        <taxon>Magnoliopsida</taxon>
        <taxon>eudicotyledons</taxon>
        <taxon>Gunneridae</taxon>
        <taxon>Pentapetalae</taxon>
        <taxon>rosids</taxon>
        <taxon>fabids</taxon>
        <taxon>Malpighiales</taxon>
        <taxon>Passifloraceae</taxon>
        <taxon>Turnera</taxon>
    </lineage>
</organism>
<sequence length="128" mass="14497">MVDVEKRKKVKPYQSNEFCSRHPKTLSNPKAQLSPSQTQIIQVTPPSISNTTKKANICKAKKPKQINLVVEACVTDTDRATMRGDATWKAQIGIYSPIFLTCYFLETPNRLALIEPRIYSLIQRKAAF</sequence>